<dbReference type="HOGENOM" id="CLU_1298717_0_0_5"/>
<dbReference type="SUPFAM" id="SSF46689">
    <property type="entry name" value="Homeodomain-like"/>
    <property type="match status" value="1"/>
</dbReference>
<feature type="DNA-binding region" description="H-T-H motif" evidence="2">
    <location>
        <begin position="26"/>
        <end position="45"/>
    </location>
</feature>
<dbReference type="EMBL" id="AONH01000015">
    <property type="protein sequence ID" value="KGM87294.1"/>
    <property type="molecule type" value="Genomic_DNA"/>
</dbReference>
<dbReference type="PROSITE" id="PS50977">
    <property type="entry name" value="HTH_TETR_2"/>
    <property type="match status" value="1"/>
</dbReference>
<organism evidence="4 5">
    <name type="scientific">Roseovarius mucosus DSM 17069</name>
    <dbReference type="NCBI Taxonomy" id="1288298"/>
    <lineage>
        <taxon>Bacteria</taxon>
        <taxon>Pseudomonadati</taxon>
        <taxon>Pseudomonadota</taxon>
        <taxon>Alphaproteobacteria</taxon>
        <taxon>Rhodobacterales</taxon>
        <taxon>Roseobacteraceae</taxon>
        <taxon>Roseovarius</taxon>
    </lineage>
</organism>
<dbReference type="eggNOG" id="COG1309">
    <property type="taxonomic scope" value="Bacteria"/>
</dbReference>
<reference evidence="4 5" key="1">
    <citation type="submission" date="2013-01" db="EMBL/GenBank/DDBJ databases">
        <authorList>
            <person name="Fiebig A."/>
            <person name="Goeker M."/>
            <person name="Klenk H.-P.P."/>
        </authorList>
    </citation>
    <scope>NUCLEOTIDE SEQUENCE [LARGE SCALE GENOMIC DNA]</scope>
    <source>
        <strain evidence="4 5">DSM 17069</strain>
    </source>
</reference>
<dbReference type="Proteomes" id="UP000030021">
    <property type="component" value="Unassembled WGS sequence"/>
</dbReference>
<dbReference type="GO" id="GO:0003677">
    <property type="term" value="F:DNA binding"/>
    <property type="evidence" value="ECO:0007669"/>
    <property type="project" value="UniProtKB-UniRule"/>
</dbReference>
<dbReference type="InterPro" id="IPR009057">
    <property type="entry name" value="Homeodomain-like_sf"/>
</dbReference>
<sequence>MRPTKKTQILWAAADLLKEQGLQALSFEGLAAQSGFSRQLVRYYYPDLEGLVSDLCDHLAGTYRDALVAGIVEVGDVERLDFFLDFFFDLASDHRMPDNLKAYDAMFAYAVGSKRVRNRMCDQYKTLGQVVSHELGIVHPHLDAQACEELSFLFVSLMHAHWSFVASLGYSREHSRLARTAMDRLITSYVSDSRPAAAMQRPWDRDG</sequence>
<evidence type="ECO:0000313" key="4">
    <source>
        <dbReference type="EMBL" id="KGM87294.1"/>
    </source>
</evidence>
<evidence type="ECO:0000256" key="1">
    <source>
        <dbReference type="ARBA" id="ARBA00023125"/>
    </source>
</evidence>
<dbReference type="PATRIC" id="fig|1288298.3.peg.2791"/>
<accession>A0A0A0HKW8</accession>
<dbReference type="InterPro" id="IPR001647">
    <property type="entry name" value="HTH_TetR"/>
</dbReference>
<comment type="caution">
    <text evidence="4">The sequence shown here is derived from an EMBL/GenBank/DDBJ whole genome shotgun (WGS) entry which is preliminary data.</text>
</comment>
<proteinExistence type="predicted"/>
<dbReference type="Gene3D" id="1.10.357.10">
    <property type="entry name" value="Tetracycline Repressor, domain 2"/>
    <property type="match status" value="1"/>
</dbReference>
<evidence type="ECO:0000259" key="3">
    <source>
        <dbReference type="PROSITE" id="PS50977"/>
    </source>
</evidence>
<dbReference type="Pfam" id="PF00440">
    <property type="entry name" value="TetR_N"/>
    <property type="match status" value="1"/>
</dbReference>
<evidence type="ECO:0000313" key="5">
    <source>
        <dbReference type="Proteomes" id="UP000030021"/>
    </source>
</evidence>
<name>A0A0A0HKW8_9RHOB</name>
<gene>
    <name evidence="4" type="ORF">rosmuc_02774</name>
</gene>
<evidence type="ECO:0000256" key="2">
    <source>
        <dbReference type="PROSITE-ProRule" id="PRU00335"/>
    </source>
</evidence>
<feature type="domain" description="HTH tetR-type" evidence="3">
    <location>
        <begin position="3"/>
        <end position="63"/>
    </location>
</feature>
<dbReference type="AlphaFoldDB" id="A0A0A0HKW8"/>
<protein>
    <submittedName>
        <fullName evidence="4">Transcriptional regulator, TetR family</fullName>
    </submittedName>
</protein>
<keyword evidence="1 2" id="KW-0238">DNA-binding</keyword>